<dbReference type="GO" id="GO:0008320">
    <property type="term" value="F:protein transmembrane transporter activity"/>
    <property type="evidence" value="ECO:0007669"/>
    <property type="project" value="TreeGrafter"/>
</dbReference>
<reference evidence="7 8" key="1">
    <citation type="journal article" date="2015" name="Genome Announc.">
        <title>Complete Genome Sequence of Biocontrol Strain Pseudomonas fluorescens LBUM223.</title>
        <authorList>
            <person name="Roquigny R."/>
            <person name="Arseneault T."/>
            <person name="Gadkar V.J."/>
            <person name="Novinscak A."/>
            <person name="Joly D.L."/>
            <person name="Filion M."/>
        </authorList>
    </citation>
    <scope>NUCLEOTIDE SEQUENCE [LARGE SCALE GENOMIC DNA]</scope>
    <source>
        <strain evidence="7 8">LBUM223</strain>
    </source>
</reference>
<protein>
    <submittedName>
        <fullName evidence="7">Hemolysin activation/secretion protein-like</fullName>
    </submittedName>
</protein>
<evidence type="ECO:0000259" key="5">
    <source>
        <dbReference type="Pfam" id="PF03865"/>
    </source>
</evidence>
<keyword evidence="2" id="KW-0812">Transmembrane</keyword>
<dbReference type="PANTHER" id="PTHR34597">
    <property type="entry name" value="SLR1661 PROTEIN"/>
    <property type="match status" value="1"/>
</dbReference>
<dbReference type="Pfam" id="PF03865">
    <property type="entry name" value="ShlB"/>
    <property type="match status" value="1"/>
</dbReference>
<name>A0AAU8TWJ8_9PSED</name>
<keyword evidence="1" id="KW-1134">Transmembrane beta strand</keyword>
<feature type="domain" description="Haemolysin activator HlyB C-terminal" evidence="5">
    <location>
        <begin position="207"/>
        <end position="519"/>
    </location>
</feature>
<gene>
    <name evidence="7" type="ORF">VO64_5844</name>
</gene>
<dbReference type="AlphaFoldDB" id="A0AAU8TWJ8"/>
<evidence type="ECO:0000256" key="3">
    <source>
        <dbReference type="ARBA" id="ARBA00023237"/>
    </source>
</evidence>
<proteinExistence type="predicted"/>
<dbReference type="KEGG" id="pfb:VO64_5844"/>
<dbReference type="GO" id="GO:0098046">
    <property type="term" value="C:type V protein secretion system complex"/>
    <property type="evidence" value="ECO:0007669"/>
    <property type="project" value="TreeGrafter"/>
</dbReference>
<feature type="chain" id="PRO_5043908223" evidence="4">
    <location>
        <begin position="27"/>
        <end position="559"/>
    </location>
</feature>
<dbReference type="PANTHER" id="PTHR34597:SF1">
    <property type="entry name" value="HEME_HEMOPEXIN TRANSPORTER PROTEIN HUXB"/>
    <property type="match status" value="1"/>
</dbReference>
<evidence type="ECO:0000259" key="6">
    <source>
        <dbReference type="Pfam" id="PF08479"/>
    </source>
</evidence>
<accession>A0AAU8TWJ8</accession>
<dbReference type="EMBL" id="CP011117">
    <property type="protein sequence ID" value="AKA86390.1"/>
    <property type="molecule type" value="Genomic_DNA"/>
</dbReference>
<dbReference type="InterPro" id="IPR005565">
    <property type="entry name" value="Hemolysn_activator_HlyB_C"/>
</dbReference>
<organism evidence="7 8">
    <name type="scientific">Pseudomonas synxantha</name>
    <dbReference type="NCBI Taxonomy" id="47883"/>
    <lineage>
        <taxon>Bacteria</taxon>
        <taxon>Pseudomonadati</taxon>
        <taxon>Pseudomonadota</taxon>
        <taxon>Gammaproteobacteria</taxon>
        <taxon>Pseudomonadales</taxon>
        <taxon>Pseudomonadaceae</taxon>
        <taxon>Pseudomonas</taxon>
    </lineage>
</organism>
<evidence type="ECO:0000313" key="8">
    <source>
        <dbReference type="Proteomes" id="UP000033099"/>
    </source>
</evidence>
<dbReference type="Gene3D" id="2.40.160.50">
    <property type="entry name" value="membrane protein fhac: a member of the omp85/tpsb transporter family"/>
    <property type="match status" value="1"/>
</dbReference>
<feature type="domain" description="Polypeptide-transport-associated ShlB-type" evidence="6">
    <location>
        <begin position="71"/>
        <end position="145"/>
    </location>
</feature>
<evidence type="ECO:0000313" key="7">
    <source>
        <dbReference type="EMBL" id="AKA86390.1"/>
    </source>
</evidence>
<dbReference type="Gene3D" id="3.10.20.310">
    <property type="entry name" value="membrane protein fhac"/>
    <property type="match status" value="1"/>
</dbReference>
<dbReference type="Proteomes" id="UP000033099">
    <property type="component" value="Chromosome"/>
</dbReference>
<keyword evidence="3" id="KW-0998">Cell outer membrane</keyword>
<dbReference type="GO" id="GO:0046819">
    <property type="term" value="P:protein secretion by the type V secretion system"/>
    <property type="evidence" value="ECO:0007669"/>
    <property type="project" value="TreeGrafter"/>
</dbReference>
<dbReference type="InterPro" id="IPR051544">
    <property type="entry name" value="TPS_OM_transporter"/>
</dbReference>
<dbReference type="InterPro" id="IPR013686">
    <property type="entry name" value="Polypept-transport_assoc_ShlB"/>
</dbReference>
<keyword evidence="4" id="KW-0732">Signal</keyword>
<dbReference type="Pfam" id="PF08479">
    <property type="entry name" value="POTRA_2"/>
    <property type="match status" value="1"/>
</dbReference>
<keyword evidence="1" id="KW-0472">Membrane</keyword>
<feature type="signal peptide" evidence="4">
    <location>
        <begin position="1"/>
        <end position="26"/>
    </location>
</feature>
<dbReference type="RefSeq" id="WP_046072389.1">
    <property type="nucleotide sequence ID" value="NZ_CP011117.2"/>
</dbReference>
<evidence type="ECO:0000256" key="1">
    <source>
        <dbReference type="ARBA" id="ARBA00022452"/>
    </source>
</evidence>
<sequence length="559" mass="60055">MIFSKRTFAGPAVIAILSTVSITAIAEGQVPNAGSILQQKKSVSRDLDSRNTSTQSANILKSTQLEQMHYTINQFKFIGNTKVSSEDLAKVITSFMGREVTGSQMEQIAESLSAVYSAHGYGFTSISYDPAALANGSAEFSIIEGKAGKVIVKNQSRVSDWLVDGLLGKFHSNPDNTESLERAGLLINDIPGATASPPRLSRGALDGTVDVEVNVNKSPFINGYASIDNYGSRTSGRLRMSAMLGVNSPFGWGDSLRLNVSGMPYHSDGKSTLGGFVYDFPLSSNGVRGGVGFNRLKYNLGGIYAGLFDGTADVWSAYASYPLIRQQATNLSGRLTYSHSVYVDNQMSFENRRHSDSVALMLSGDQQDMVWGRNGVSRYTLTFTHGRLQYDSQAYALQDRQGGKTAGDYNKVELSLSRMQQLTGSVYLQAELQGQQGFKNLDGASRMVLGGPSGVRAFSSDYLSVDSGVLFRGTVGRHMSVGLPVNIYAFYDGAAGALRHTPSRGTSNNVSLQGAGVGADLSFHNVSLSVSTANRIGGEALGIQSQPKNWTWASLTYSY</sequence>
<evidence type="ECO:0000256" key="4">
    <source>
        <dbReference type="SAM" id="SignalP"/>
    </source>
</evidence>
<evidence type="ECO:0000256" key="2">
    <source>
        <dbReference type="ARBA" id="ARBA00022692"/>
    </source>
</evidence>